<feature type="transmembrane region" description="Helical" evidence="5">
    <location>
        <begin position="85"/>
        <end position="102"/>
    </location>
</feature>
<organism evidence="7 8">
    <name type="scientific">Propionibacterium cyclohexanicum</name>
    <dbReference type="NCBI Taxonomy" id="64702"/>
    <lineage>
        <taxon>Bacteria</taxon>
        <taxon>Bacillati</taxon>
        <taxon>Actinomycetota</taxon>
        <taxon>Actinomycetes</taxon>
        <taxon>Propionibacteriales</taxon>
        <taxon>Propionibacteriaceae</taxon>
        <taxon>Propionibacterium</taxon>
    </lineage>
</organism>
<evidence type="ECO:0000256" key="3">
    <source>
        <dbReference type="ARBA" id="ARBA00022989"/>
    </source>
</evidence>
<feature type="transmembrane region" description="Helical" evidence="5">
    <location>
        <begin position="6"/>
        <end position="23"/>
    </location>
</feature>
<evidence type="ECO:0000256" key="2">
    <source>
        <dbReference type="ARBA" id="ARBA00022692"/>
    </source>
</evidence>
<feature type="transmembrane region" description="Helical" evidence="5">
    <location>
        <begin position="60"/>
        <end position="78"/>
    </location>
</feature>
<evidence type="ECO:0000256" key="4">
    <source>
        <dbReference type="ARBA" id="ARBA00023136"/>
    </source>
</evidence>
<proteinExistence type="predicted"/>
<keyword evidence="2 5" id="KW-0812">Transmembrane</keyword>
<comment type="subcellular location">
    <subcellularLocation>
        <location evidence="1">Membrane</location>
        <topology evidence="1">Multi-pass membrane protein</topology>
    </subcellularLocation>
</comment>
<dbReference type="InterPro" id="IPR025256">
    <property type="entry name" value="TM7S3/TM198-like_dom"/>
</dbReference>
<feature type="transmembrane region" description="Helical" evidence="5">
    <location>
        <begin position="108"/>
        <end position="127"/>
    </location>
</feature>
<dbReference type="AlphaFoldDB" id="A0A1H9SF84"/>
<feature type="transmembrane region" description="Helical" evidence="5">
    <location>
        <begin position="174"/>
        <end position="195"/>
    </location>
</feature>
<keyword evidence="3 5" id="KW-1133">Transmembrane helix</keyword>
<protein>
    <recommendedName>
        <fullName evidence="6">TM7S3/TM198-like domain-containing protein</fullName>
    </recommendedName>
</protein>
<keyword evidence="8" id="KW-1185">Reference proteome</keyword>
<sequence length="209" mass="21909">MTKDVVVAILALVIGALLVLRGYPTMRLTISLFGAFVGFVLGATLVASQTGTSYLADIRGWIGAVLAGLVLGALAFTFYRVGVTVGLAALGYAMTTLLLAGLGVTTGWLVHGTGLLVAVVLVMLAIVVDLPGMVIVLATSLAGAELAVFGVRLLTKNLVLAELSVRDPQVGLTGFWWVLAIGLALLGLFVQYRYLVIAHRSSRAQWVSR</sequence>
<dbReference type="Proteomes" id="UP000198815">
    <property type="component" value="Unassembled WGS sequence"/>
</dbReference>
<feature type="domain" description="TM7S3/TM198-like" evidence="6">
    <location>
        <begin position="9"/>
        <end position="192"/>
    </location>
</feature>
<dbReference type="Pfam" id="PF13886">
    <property type="entry name" value="TM7S3_TM198"/>
    <property type="match status" value="1"/>
</dbReference>
<dbReference type="EMBL" id="FOGZ01000013">
    <property type="protein sequence ID" value="SER83631.1"/>
    <property type="molecule type" value="Genomic_DNA"/>
</dbReference>
<feature type="transmembrane region" description="Helical" evidence="5">
    <location>
        <begin position="30"/>
        <end position="48"/>
    </location>
</feature>
<evidence type="ECO:0000256" key="5">
    <source>
        <dbReference type="SAM" id="Phobius"/>
    </source>
</evidence>
<evidence type="ECO:0000259" key="6">
    <source>
        <dbReference type="Pfam" id="PF13886"/>
    </source>
</evidence>
<gene>
    <name evidence="7" type="ORF">SAMN05443377_11317</name>
</gene>
<reference evidence="7 8" key="1">
    <citation type="submission" date="2016-10" db="EMBL/GenBank/DDBJ databases">
        <authorList>
            <person name="de Groot N.N."/>
        </authorList>
    </citation>
    <scope>NUCLEOTIDE SEQUENCE [LARGE SCALE GENOMIC DNA]</scope>
    <source>
        <strain evidence="7 8">DSM 16859</strain>
    </source>
</reference>
<dbReference type="RefSeq" id="WP_091969604.1">
    <property type="nucleotide sequence ID" value="NZ_FOGZ01000013.1"/>
</dbReference>
<evidence type="ECO:0000256" key="1">
    <source>
        <dbReference type="ARBA" id="ARBA00004141"/>
    </source>
</evidence>
<evidence type="ECO:0000313" key="7">
    <source>
        <dbReference type="EMBL" id="SER83631.1"/>
    </source>
</evidence>
<evidence type="ECO:0000313" key="8">
    <source>
        <dbReference type="Proteomes" id="UP000198815"/>
    </source>
</evidence>
<accession>A0A1H9SF84</accession>
<dbReference type="GO" id="GO:0016020">
    <property type="term" value="C:membrane"/>
    <property type="evidence" value="ECO:0007669"/>
    <property type="project" value="UniProtKB-SubCell"/>
</dbReference>
<keyword evidence="4 5" id="KW-0472">Membrane</keyword>
<dbReference type="STRING" id="64702.SAMN05443377_11317"/>
<name>A0A1H9SF84_9ACTN</name>